<proteinExistence type="predicted"/>
<keyword evidence="3" id="KW-0723">Serine/threonine-protein kinase</keyword>
<evidence type="ECO:0000259" key="2">
    <source>
        <dbReference type="PROSITE" id="PS50011"/>
    </source>
</evidence>
<evidence type="ECO:0000313" key="3">
    <source>
        <dbReference type="EMBL" id="MBB5035743.1"/>
    </source>
</evidence>
<evidence type="ECO:0000256" key="1">
    <source>
        <dbReference type="SAM" id="MobiDB-lite"/>
    </source>
</evidence>
<protein>
    <submittedName>
        <fullName evidence="3">Serine/threonine protein kinase</fullName>
    </submittedName>
</protein>
<feature type="compositionally biased region" description="Polar residues" evidence="1">
    <location>
        <begin position="99"/>
        <end position="118"/>
    </location>
</feature>
<dbReference type="GO" id="GO:0004674">
    <property type="term" value="F:protein serine/threonine kinase activity"/>
    <property type="evidence" value="ECO:0007669"/>
    <property type="project" value="UniProtKB-KW"/>
</dbReference>
<dbReference type="RefSeq" id="WP_184344842.1">
    <property type="nucleotide sequence ID" value="NZ_JACHIG010000027.1"/>
</dbReference>
<dbReference type="SUPFAM" id="SSF56112">
    <property type="entry name" value="Protein kinase-like (PK-like)"/>
    <property type="match status" value="1"/>
</dbReference>
<dbReference type="InterPro" id="IPR011009">
    <property type="entry name" value="Kinase-like_dom_sf"/>
</dbReference>
<dbReference type="EMBL" id="JACHIG010000027">
    <property type="protein sequence ID" value="MBB5035743.1"/>
    <property type="molecule type" value="Genomic_DNA"/>
</dbReference>
<feature type="region of interest" description="Disordered" evidence="1">
    <location>
        <begin position="76"/>
        <end position="133"/>
    </location>
</feature>
<feature type="compositionally biased region" description="Pro residues" evidence="1">
    <location>
        <begin position="199"/>
        <end position="210"/>
    </location>
</feature>
<feature type="region of interest" description="Disordered" evidence="1">
    <location>
        <begin position="378"/>
        <end position="404"/>
    </location>
</feature>
<dbReference type="InterPro" id="IPR000719">
    <property type="entry name" value="Prot_kinase_dom"/>
</dbReference>
<feature type="compositionally biased region" description="Low complexity" evidence="1">
    <location>
        <begin position="165"/>
        <end position="174"/>
    </location>
</feature>
<reference evidence="3 4" key="1">
    <citation type="submission" date="2020-08" db="EMBL/GenBank/DDBJ databases">
        <title>Genomic Encyclopedia of Type Strains, Phase IV (KMG-IV): sequencing the most valuable type-strain genomes for metagenomic binning, comparative biology and taxonomic classification.</title>
        <authorList>
            <person name="Goeker M."/>
        </authorList>
    </citation>
    <scope>NUCLEOTIDE SEQUENCE [LARGE SCALE GENOMIC DNA]</scope>
    <source>
        <strain evidence="3 4">DSM 12252</strain>
    </source>
</reference>
<keyword evidence="3" id="KW-0808">Transferase</keyword>
<organism evidence="3 4">
    <name type="scientific">Prosthecobacter vanneervenii</name>
    <dbReference type="NCBI Taxonomy" id="48466"/>
    <lineage>
        <taxon>Bacteria</taxon>
        <taxon>Pseudomonadati</taxon>
        <taxon>Verrucomicrobiota</taxon>
        <taxon>Verrucomicrobiia</taxon>
        <taxon>Verrucomicrobiales</taxon>
        <taxon>Verrucomicrobiaceae</taxon>
        <taxon>Prosthecobacter</taxon>
    </lineage>
</organism>
<accession>A0A7W7YGJ0</accession>
<dbReference type="Proteomes" id="UP000590740">
    <property type="component" value="Unassembled WGS sequence"/>
</dbReference>
<keyword evidence="4" id="KW-1185">Reference proteome</keyword>
<feature type="compositionally biased region" description="Pro residues" evidence="1">
    <location>
        <begin position="237"/>
        <end position="249"/>
    </location>
</feature>
<evidence type="ECO:0000313" key="4">
    <source>
        <dbReference type="Proteomes" id="UP000590740"/>
    </source>
</evidence>
<dbReference type="AlphaFoldDB" id="A0A7W7YGJ0"/>
<gene>
    <name evidence="3" type="ORF">HNQ65_005357</name>
</gene>
<name>A0A7W7YGJ0_9BACT</name>
<feature type="compositionally biased region" description="Basic residues" evidence="1">
    <location>
        <begin position="394"/>
        <end position="404"/>
    </location>
</feature>
<keyword evidence="3" id="KW-0418">Kinase</keyword>
<sequence>MDSRADIYAVGVMLYQMLTGDIPRGMFRMPSQKFASIDPRFDDIVRRAMEHYPEERYQSSQEFRLALDVILTTPRAEAGQQSSAVLPKQPPQRPGRTVVPSSRSPGSTSQHQASSTPQPRLHEPLPSAPPQAGSTMPYIIGALLMLGFGGWLIINQQKTPPPHQPQAAPVVTTPPVTPDQKATAKPQPAASGKDKPQQAPSPPPAKPTPPSTTKVASVPAAPMTPPSAPAQPSASPTSPPAPPAAPPESMPERLSKLESQFQSAFERDVNAPYNEQIATLSTNYLAALDRAIEEASNAARLDEALALREEKQRFTTHNFMPSIDPANLHRTLISLRNSYRGAEKKFVQQRDSAALPLYDRYIGVLTALERECLTQGRSTDAAAVRTKREDVASRRKQRAAKSSG</sequence>
<comment type="caution">
    <text evidence="3">The sequence shown here is derived from an EMBL/GenBank/DDBJ whole genome shotgun (WGS) entry which is preliminary data.</text>
</comment>
<feature type="compositionally biased region" description="Low complexity" evidence="1">
    <location>
        <begin position="211"/>
        <end position="221"/>
    </location>
</feature>
<dbReference type="PROSITE" id="PS50011">
    <property type="entry name" value="PROTEIN_KINASE_DOM"/>
    <property type="match status" value="1"/>
</dbReference>
<dbReference type="Gene3D" id="1.10.510.10">
    <property type="entry name" value="Transferase(Phosphotransferase) domain 1"/>
    <property type="match status" value="1"/>
</dbReference>
<feature type="region of interest" description="Disordered" evidence="1">
    <location>
        <begin position="157"/>
        <end position="254"/>
    </location>
</feature>
<feature type="domain" description="Protein kinase" evidence="2">
    <location>
        <begin position="1"/>
        <end position="71"/>
    </location>
</feature>
<dbReference type="GO" id="GO:0005524">
    <property type="term" value="F:ATP binding"/>
    <property type="evidence" value="ECO:0007669"/>
    <property type="project" value="InterPro"/>
</dbReference>